<name>A0ABZ3HB60_9BACT</name>
<dbReference type="Pfam" id="PF14403">
    <property type="entry name" value="CP_ATPgrasp_2"/>
    <property type="match status" value="1"/>
</dbReference>
<evidence type="ECO:0000259" key="2">
    <source>
        <dbReference type="Pfam" id="PF14403"/>
    </source>
</evidence>
<reference evidence="3 4" key="1">
    <citation type="submission" date="2024-03" db="EMBL/GenBank/DDBJ databases">
        <title>Sulfurimonas sp. HSL3-1.</title>
        <authorList>
            <person name="Wang S."/>
        </authorList>
    </citation>
    <scope>NUCLEOTIDE SEQUENCE [LARGE SCALE GENOMIC DNA]</scope>
    <source>
        <strain evidence="3 4">HSL3-1</strain>
    </source>
</reference>
<evidence type="ECO:0000313" key="4">
    <source>
        <dbReference type="Proteomes" id="UP001447842"/>
    </source>
</evidence>
<dbReference type="PANTHER" id="PTHR34595:SF2">
    <property type="entry name" value="BLR2978 PROTEIN"/>
    <property type="match status" value="1"/>
</dbReference>
<dbReference type="Gene3D" id="3.40.50.11290">
    <property type="match status" value="1"/>
</dbReference>
<feature type="domain" description="DUF403" evidence="1">
    <location>
        <begin position="502"/>
        <end position="825"/>
    </location>
</feature>
<dbReference type="InterPro" id="IPR007296">
    <property type="entry name" value="DUF403"/>
</dbReference>
<dbReference type="Pfam" id="PF04168">
    <property type="entry name" value="Alpha-E"/>
    <property type="match status" value="1"/>
</dbReference>
<proteinExistence type="predicted"/>
<evidence type="ECO:0000313" key="3">
    <source>
        <dbReference type="EMBL" id="XAU15761.1"/>
    </source>
</evidence>
<keyword evidence="4" id="KW-1185">Reference proteome</keyword>
<dbReference type="Gene3D" id="3.30.1490.270">
    <property type="match status" value="1"/>
</dbReference>
<protein>
    <submittedName>
        <fullName evidence="3">Circularly permuted type 2 ATP-grasp protein</fullName>
    </submittedName>
</protein>
<dbReference type="RefSeq" id="WP_345970891.1">
    <property type="nucleotide sequence ID" value="NZ_CP147920.1"/>
</dbReference>
<feature type="domain" description="Circularly permuted ATP-grasp type 2" evidence="2">
    <location>
        <begin position="80"/>
        <end position="454"/>
    </location>
</feature>
<organism evidence="3 4">
    <name type="scientific">Sulfurimonas diazotrophicus</name>
    <dbReference type="NCBI Taxonomy" id="3131939"/>
    <lineage>
        <taxon>Bacteria</taxon>
        <taxon>Pseudomonadati</taxon>
        <taxon>Campylobacterota</taxon>
        <taxon>Epsilonproteobacteria</taxon>
        <taxon>Campylobacterales</taxon>
        <taxon>Sulfurimonadaceae</taxon>
        <taxon>Sulfurimonas</taxon>
    </lineage>
</organism>
<sequence>MGIFDRYFSESSFDEMVDAQRQCRPHWQAIYDQIEATGIEGLKAKQAELDWSLEENGVTYNVYDAPDGITKRRWTLDPIPFVVTQTEWDGVVKGLRQRAKLFDLMLRDLYGDQLLLRQGILPAEVVYAHKGYAAEMFGFGHKMDFELFFYATDMARGPDGKFWIVNDRIQAPSGLGYAVENRLSMNIIAKSLYPGVHTRRLAGFIEEMKSMIDRLSGGDRSKAALLTPGPHNETYFEHAYLSSLLEISLVQGEDMLAKDGALWLKNLSGLTRINTLLRRVDDRYCDPLELKNDSHLGVAGLVDAARRENLAMINPIGSGILENLGFNPFMKNIAKFFLDEELILPQIATWWCGQPGELEYVLENLEGLIVKHIDRTESAKVYFGRKMDAAELDALRAQLKAAPHLYVAQEEIGFSTVPYFTGESVEPRNAVIRSYAFKRGSQYWVMNGGLVRVASQKDAFLISSQKGGTSKDLWIVGEDEERAPSNPFKQLPCIDASIDQIPTRRAENLFWLGRYLSRAIITTRLIRYTVKRLINVYRDESNTAGESQHQLLRAITHMTMTYPGFLDKKKADKLLENPMKEIVSVLKEQNRSGSLSFTLAMLSGSNVSIKNLLGIEAWKLFDKLQWEWQSFCSANTRMNRTIVNEMDKLHVNLLAYKELVEESMFREQGLVLYDIGYRIESVQLLISKARSLLCPRQEKAEEYELLEALLNTCESFNAYRAHYRSALQLENVIEFLLLNPQYPKSLTYQTQKLLSDLKDLPKSRTHLTEYEAPIFQAYSRLKLATAQALLTYEESDGIYKELDALLSELSELFMKASDEFSKTYFSHYDE</sequence>
<gene>
    <name evidence="3" type="ORF">WCY31_03445</name>
</gene>
<evidence type="ECO:0000259" key="1">
    <source>
        <dbReference type="Pfam" id="PF04168"/>
    </source>
</evidence>
<dbReference type="EMBL" id="CP147920">
    <property type="protein sequence ID" value="XAU15761.1"/>
    <property type="molecule type" value="Genomic_DNA"/>
</dbReference>
<dbReference type="SUPFAM" id="SSF56059">
    <property type="entry name" value="Glutathione synthetase ATP-binding domain-like"/>
    <property type="match status" value="1"/>
</dbReference>
<dbReference type="InterPro" id="IPR025841">
    <property type="entry name" value="CP_ATPgrasp_2"/>
</dbReference>
<dbReference type="InterPro" id="IPR051680">
    <property type="entry name" value="ATP-dep_Glu-Cys_Ligase-2"/>
</dbReference>
<dbReference type="Proteomes" id="UP001447842">
    <property type="component" value="Chromosome"/>
</dbReference>
<accession>A0ABZ3HB60</accession>
<dbReference type="PANTHER" id="PTHR34595">
    <property type="entry name" value="BLR5612 PROTEIN"/>
    <property type="match status" value="1"/>
</dbReference>